<feature type="transmembrane region" description="Helical" evidence="7">
    <location>
        <begin position="81"/>
        <end position="97"/>
    </location>
</feature>
<dbReference type="InterPro" id="IPR050814">
    <property type="entry name" value="Myo-inositol_Transporter"/>
</dbReference>
<comment type="similarity">
    <text evidence="2">Belongs to the major facilitator superfamily. Sugar transporter (TC 2.A.1.1) family.</text>
</comment>
<feature type="transmembrane region" description="Helical" evidence="7">
    <location>
        <begin position="313"/>
        <end position="334"/>
    </location>
</feature>
<feature type="transmembrane region" description="Helical" evidence="7">
    <location>
        <begin position="103"/>
        <end position="124"/>
    </location>
</feature>
<organism evidence="9 10">
    <name type="scientific">Symbiochloris irregularis</name>
    <dbReference type="NCBI Taxonomy" id="706552"/>
    <lineage>
        <taxon>Eukaryota</taxon>
        <taxon>Viridiplantae</taxon>
        <taxon>Chlorophyta</taxon>
        <taxon>core chlorophytes</taxon>
        <taxon>Trebouxiophyceae</taxon>
        <taxon>Trebouxiales</taxon>
        <taxon>Trebouxiaceae</taxon>
        <taxon>Symbiochloris</taxon>
    </lineage>
</organism>
<feature type="transmembrane region" description="Helical" evidence="7">
    <location>
        <begin position="277"/>
        <end position="301"/>
    </location>
</feature>
<evidence type="ECO:0000256" key="2">
    <source>
        <dbReference type="ARBA" id="ARBA00010992"/>
    </source>
</evidence>
<dbReference type="EMBL" id="JALJOQ010000220">
    <property type="protein sequence ID" value="KAK9788826.1"/>
    <property type="molecule type" value="Genomic_DNA"/>
</dbReference>
<dbReference type="InterPro" id="IPR020846">
    <property type="entry name" value="MFS_dom"/>
</dbReference>
<dbReference type="GO" id="GO:0016020">
    <property type="term" value="C:membrane"/>
    <property type="evidence" value="ECO:0007669"/>
    <property type="project" value="UniProtKB-SubCell"/>
</dbReference>
<gene>
    <name evidence="9" type="ORF">WJX73_001137</name>
</gene>
<dbReference type="Pfam" id="PF00083">
    <property type="entry name" value="Sugar_tr"/>
    <property type="match status" value="1"/>
</dbReference>
<keyword evidence="10" id="KW-1185">Reference proteome</keyword>
<dbReference type="PROSITE" id="PS00217">
    <property type="entry name" value="SUGAR_TRANSPORT_2"/>
    <property type="match status" value="1"/>
</dbReference>
<evidence type="ECO:0000256" key="1">
    <source>
        <dbReference type="ARBA" id="ARBA00004141"/>
    </source>
</evidence>
<evidence type="ECO:0000256" key="6">
    <source>
        <dbReference type="ARBA" id="ARBA00023136"/>
    </source>
</evidence>
<evidence type="ECO:0000313" key="10">
    <source>
        <dbReference type="Proteomes" id="UP001465755"/>
    </source>
</evidence>
<evidence type="ECO:0000256" key="7">
    <source>
        <dbReference type="SAM" id="Phobius"/>
    </source>
</evidence>
<keyword evidence="5 7" id="KW-1133">Transmembrane helix</keyword>
<dbReference type="PANTHER" id="PTHR48020:SF12">
    <property type="entry name" value="PROTON MYO-INOSITOL COTRANSPORTER"/>
    <property type="match status" value="1"/>
</dbReference>
<dbReference type="PROSITE" id="PS50850">
    <property type="entry name" value="MFS"/>
    <property type="match status" value="1"/>
</dbReference>
<dbReference type="InterPro" id="IPR005828">
    <property type="entry name" value="MFS_sugar_transport-like"/>
</dbReference>
<evidence type="ECO:0000313" key="9">
    <source>
        <dbReference type="EMBL" id="KAK9788826.1"/>
    </source>
</evidence>
<protein>
    <recommendedName>
        <fullName evidence="8">Major facilitator superfamily (MFS) profile domain-containing protein</fullName>
    </recommendedName>
</protein>
<feature type="transmembrane region" description="Helical" evidence="7">
    <location>
        <begin position="369"/>
        <end position="393"/>
    </location>
</feature>
<proteinExistence type="inferred from homology"/>
<comment type="subcellular location">
    <subcellularLocation>
        <location evidence="1">Membrane</location>
        <topology evidence="1">Multi-pass membrane protein</topology>
    </subcellularLocation>
</comment>
<reference evidence="9 10" key="1">
    <citation type="journal article" date="2024" name="Nat. Commun.">
        <title>Phylogenomics reveals the evolutionary origins of lichenization in chlorophyte algae.</title>
        <authorList>
            <person name="Puginier C."/>
            <person name="Libourel C."/>
            <person name="Otte J."/>
            <person name="Skaloud P."/>
            <person name="Haon M."/>
            <person name="Grisel S."/>
            <person name="Petersen M."/>
            <person name="Berrin J.G."/>
            <person name="Delaux P.M."/>
            <person name="Dal Grande F."/>
            <person name="Keller J."/>
        </authorList>
    </citation>
    <scope>NUCLEOTIDE SEQUENCE [LARGE SCALE GENOMIC DNA]</scope>
    <source>
        <strain evidence="9 10">SAG 2036</strain>
    </source>
</reference>
<evidence type="ECO:0000259" key="8">
    <source>
        <dbReference type="PROSITE" id="PS50850"/>
    </source>
</evidence>
<dbReference type="SUPFAM" id="SSF103473">
    <property type="entry name" value="MFS general substrate transporter"/>
    <property type="match status" value="1"/>
</dbReference>
<feature type="transmembrane region" description="Helical" evidence="7">
    <location>
        <begin position="136"/>
        <end position="158"/>
    </location>
</feature>
<keyword evidence="4 7" id="KW-0812">Transmembrane</keyword>
<feature type="transmembrane region" description="Helical" evidence="7">
    <location>
        <begin position="178"/>
        <end position="201"/>
    </location>
</feature>
<dbReference type="InterPro" id="IPR005829">
    <property type="entry name" value="Sugar_transporter_CS"/>
</dbReference>
<keyword evidence="3" id="KW-0813">Transport</keyword>
<dbReference type="GO" id="GO:0022857">
    <property type="term" value="F:transmembrane transporter activity"/>
    <property type="evidence" value="ECO:0007669"/>
    <property type="project" value="InterPro"/>
</dbReference>
<dbReference type="Proteomes" id="UP001465755">
    <property type="component" value="Unassembled WGS sequence"/>
</dbReference>
<feature type="domain" description="Major facilitator superfamily (MFS) profile" evidence="8">
    <location>
        <begin position="13"/>
        <end position="415"/>
    </location>
</feature>
<accession>A0AAW1NLD4</accession>
<dbReference type="InterPro" id="IPR036259">
    <property type="entry name" value="MFS_trans_sf"/>
</dbReference>
<name>A0AAW1NLD4_9CHLO</name>
<dbReference type="InterPro" id="IPR003663">
    <property type="entry name" value="Sugar/inositol_transpt"/>
</dbReference>
<feature type="transmembrane region" description="Helical" evidence="7">
    <location>
        <begin position="341"/>
        <end position="363"/>
    </location>
</feature>
<dbReference type="AlphaFoldDB" id="A0AAW1NLD4"/>
<dbReference type="PANTHER" id="PTHR48020">
    <property type="entry name" value="PROTON MYO-INOSITOL COTRANSPORTER"/>
    <property type="match status" value="1"/>
</dbReference>
<feature type="transmembrane region" description="Helical" evidence="7">
    <location>
        <begin position="47"/>
        <end position="69"/>
    </location>
</feature>
<evidence type="ECO:0000256" key="4">
    <source>
        <dbReference type="ARBA" id="ARBA00022692"/>
    </source>
</evidence>
<dbReference type="Gene3D" id="1.20.1250.20">
    <property type="entry name" value="MFS general substrate transporter like domains"/>
    <property type="match status" value="1"/>
</dbReference>
<evidence type="ECO:0000256" key="5">
    <source>
        <dbReference type="ARBA" id="ARBA00022989"/>
    </source>
</evidence>
<evidence type="ECO:0000256" key="3">
    <source>
        <dbReference type="ARBA" id="ARBA00022448"/>
    </source>
</evidence>
<sequence>MTAAAYPALLWLTVTAALLGALQFGWHLGLLNTPLPFVGDDLGFDATSGAAAVVVSSLLIGASIGSLTAGQLADVLGPGQALLLNNISLILGALLSLSTPGGFWGMLAGRFFSGIGAGAASLYVPRFIAETSPKLIRGQLCTLNQVFVTIGILLAYAAGWPYAQGTAKHVQVLGHAVAWWRIMCAMGLIPAAVQMLGMSLVPESPVWLQWKGHTDKAVTAEKQLLGDRWHQEGDLVRGSDADGATEQLLADAERQGGGDSDRKAGWGALLEKRYRRIMVLAACLPLLQQGSGINTVILYSSQVFAMAGLSSPVIGSIIVGLIQVVATLAAAALMDRAGRRLLLLISHLGMGACLFILAAAFLLPGLRGAAGNIAFGAVLGFVVFYSLGSAFVWSCVVETKQQSLSEITKLLQGEN</sequence>
<keyword evidence="6 7" id="KW-0472">Membrane</keyword>
<comment type="caution">
    <text evidence="9">The sequence shown here is derived from an EMBL/GenBank/DDBJ whole genome shotgun (WGS) entry which is preliminary data.</text>
</comment>
<dbReference type="PRINTS" id="PR00171">
    <property type="entry name" value="SUGRTRNSPORT"/>
</dbReference>
<dbReference type="PROSITE" id="PS00216">
    <property type="entry name" value="SUGAR_TRANSPORT_1"/>
    <property type="match status" value="1"/>
</dbReference>